<feature type="compositionally biased region" description="Polar residues" evidence="1">
    <location>
        <begin position="205"/>
        <end position="222"/>
    </location>
</feature>
<comment type="caution">
    <text evidence="2">The sequence shown here is derived from an EMBL/GenBank/DDBJ whole genome shotgun (WGS) entry which is preliminary data.</text>
</comment>
<proteinExistence type="predicted"/>
<feature type="region of interest" description="Disordered" evidence="1">
    <location>
        <begin position="302"/>
        <end position="348"/>
    </location>
</feature>
<dbReference type="PANTHER" id="PTHR34567">
    <property type="entry name" value="FK506-BINDING-LIKE PROTEIN"/>
    <property type="match status" value="1"/>
</dbReference>
<feature type="region of interest" description="Disordered" evidence="1">
    <location>
        <begin position="205"/>
        <end position="232"/>
    </location>
</feature>
<sequence>MGKWNRRWIPRGRYNNKRYQDYDYEQPPPSPPSPHHSQSNPPAIQDTNGSSWEIDFCKSVRVPWQKVVTAKKYMYCNENVVKWDDSAGEEAFHNAKTRYWEKINGIPCETPLPDQDVYIDDIDWNPDIDPGLISDLDQEYFNPNETENNEKIKIAIKGFDNPDPGCDPDNINNLWERFPSHGVNTLKGASSSWGKNDKLVNLKNSNNPWEQSSETVESLKNNSWKRRGDESSGWNQELRYNKQYSDANNFNNDSWNRGCQDVGYNGEMGWRQDNSTRGWKQWNISGHEPQRSGNTFKQNNFASHTGAPRNKGWMGWEGKQPKDYDFRGPSESSCRKREGSFQQRSRYKTSRFQIDDQGAAYQWEKEKSQKTVRFYV</sequence>
<protein>
    <submittedName>
        <fullName evidence="2">Uncharacterized protein</fullName>
    </submittedName>
</protein>
<evidence type="ECO:0000313" key="3">
    <source>
        <dbReference type="Proteomes" id="UP001630127"/>
    </source>
</evidence>
<feature type="compositionally biased region" description="Basic and acidic residues" evidence="1">
    <location>
        <begin position="319"/>
        <end position="339"/>
    </location>
</feature>
<gene>
    <name evidence="2" type="ORF">ACH5RR_000937</name>
</gene>
<dbReference type="Proteomes" id="UP001630127">
    <property type="component" value="Unassembled WGS sequence"/>
</dbReference>
<dbReference type="EMBL" id="JBJUIK010000001">
    <property type="protein sequence ID" value="KAL3537571.1"/>
    <property type="molecule type" value="Genomic_DNA"/>
</dbReference>
<feature type="region of interest" description="Disordered" evidence="1">
    <location>
        <begin position="18"/>
        <end position="48"/>
    </location>
</feature>
<dbReference type="PANTHER" id="PTHR34567:SF3">
    <property type="entry name" value="FK506-BINDING-LIKE PROTEIN"/>
    <property type="match status" value="1"/>
</dbReference>
<organism evidence="2 3">
    <name type="scientific">Cinchona calisaya</name>
    <dbReference type="NCBI Taxonomy" id="153742"/>
    <lineage>
        <taxon>Eukaryota</taxon>
        <taxon>Viridiplantae</taxon>
        <taxon>Streptophyta</taxon>
        <taxon>Embryophyta</taxon>
        <taxon>Tracheophyta</taxon>
        <taxon>Spermatophyta</taxon>
        <taxon>Magnoliopsida</taxon>
        <taxon>eudicotyledons</taxon>
        <taxon>Gunneridae</taxon>
        <taxon>Pentapetalae</taxon>
        <taxon>asterids</taxon>
        <taxon>lamiids</taxon>
        <taxon>Gentianales</taxon>
        <taxon>Rubiaceae</taxon>
        <taxon>Cinchonoideae</taxon>
        <taxon>Cinchoneae</taxon>
        <taxon>Cinchona</taxon>
    </lineage>
</organism>
<keyword evidence="3" id="KW-1185">Reference proteome</keyword>
<accession>A0ABD3B281</accession>
<dbReference type="AlphaFoldDB" id="A0ABD3B281"/>
<reference evidence="2 3" key="1">
    <citation type="submission" date="2024-11" db="EMBL/GenBank/DDBJ databases">
        <title>A near-complete genome assembly of Cinchona calisaya.</title>
        <authorList>
            <person name="Lian D.C."/>
            <person name="Zhao X.W."/>
            <person name="Wei L."/>
        </authorList>
    </citation>
    <scope>NUCLEOTIDE SEQUENCE [LARGE SCALE GENOMIC DNA]</scope>
    <source>
        <tissue evidence="2">Nenye</tissue>
    </source>
</reference>
<evidence type="ECO:0000313" key="2">
    <source>
        <dbReference type="EMBL" id="KAL3537571.1"/>
    </source>
</evidence>
<name>A0ABD3B281_9GENT</name>
<evidence type="ECO:0000256" key="1">
    <source>
        <dbReference type="SAM" id="MobiDB-lite"/>
    </source>
</evidence>